<keyword evidence="3" id="KW-1185">Reference proteome</keyword>
<dbReference type="PANTHER" id="PTHR40891:SF1">
    <property type="entry name" value="DUF295 DOMAIN-CONTAINING PROTEIN"/>
    <property type="match status" value="1"/>
</dbReference>
<reference evidence="2 3" key="1">
    <citation type="submission" date="2024-01" db="EMBL/GenBank/DDBJ databases">
        <title>A telomere-to-telomere, gap-free genome of sweet tea (Lithocarpus litseifolius).</title>
        <authorList>
            <person name="Zhou J."/>
        </authorList>
    </citation>
    <scope>NUCLEOTIDE SEQUENCE [LARGE SCALE GENOMIC DNA]</scope>
    <source>
        <strain evidence="2">Zhou-2022a</strain>
        <tissue evidence="2">Leaf</tissue>
    </source>
</reference>
<accession>A0AAW2BIM2</accession>
<dbReference type="PANTHER" id="PTHR40891">
    <property type="entry name" value="DUF295 DOMAIN-CONTAINING PROTEIN"/>
    <property type="match status" value="1"/>
</dbReference>
<comment type="caution">
    <text evidence="2">The sequence shown here is derived from an EMBL/GenBank/DDBJ whole genome shotgun (WGS) entry which is preliminary data.</text>
</comment>
<organism evidence="2 3">
    <name type="scientific">Lithocarpus litseifolius</name>
    <dbReference type="NCBI Taxonomy" id="425828"/>
    <lineage>
        <taxon>Eukaryota</taxon>
        <taxon>Viridiplantae</taxon>
        <taxon>Streptophyta</taxon>
        <taxon>Embryophyta</taxon>
        <taxon>Tracheophyta</taxon>
        <taxon>Spermatophyta</taxon>
        <taxon>Magnoliopsida</taxon>
        <taxon>eudicotyledons</taxon>
        <taxon>Gunneridae</taxon>
        <taxon>Pentapetalae</taxon>
        <taxon>rosids</taxon>
        <taxon>fabids</taxon>
        <taxon>Fagales</taxon>
        <taxon>Fagaceae</taxon>
        <taxon>Lithocarpus</taxon>
    </lineage>
</organism>
<gene>
    <name evidence="2" type="ORF">SO802_030820</name>
</gene>
<evidence type="ECO:0000313" key="3">
    <source>
        <dbReference type="Proteomes" id="UP001459277"/>
    </source>
</evidence>
<dbReference type="InterPro" id="IPR005174">
    <property type="entry name" value="KIB1-4_b-propeller"/>
</dbReference>
<sequence length="91" mass="10845">MHKKFVCATRNQWLVLKDESLFVSLLNLITKKVVPLLMMEHCHISDIYLLSSAPTNSTDDCYVFFIHRATFEFFYCKPGDREFKKQLFEFE</sequence>
<evidence type="ECO:0000259" key="1">
    <source>
        <dbReference type="Pfam" id="PF03478"/>
    </source>
</evidence>
<feature type="domain" description="KIB1-4 beta-propeller" evidence="1">
    <location>
        <begin position="2"/>
        <end position="85"/>
    </location>
</feature>
<dbReference type="EMBL" id="JAZDWU010000011">
    <property type="protein sequence ID" value="KAK9985869.1"/>
    <property type="molecule type" value="Genomic_DNA"/>
</dbReference>
<protein>
    <recommendedName>
        <fullName evidence="1">KIB1-4 beta-propeller domain-containing protein</fullName>
    </recommendedName>
</protein>
<dbReference type="Proteomes" id="UP001459277">
    <property type="component" value="Unassembled WGS sequence"/>
</dbReference>
<dbReference type="Pfam" id="PF03478">
    <property type="entry name" value="Beta-prop_KIB1-4"/>
    <property type="match status" value="1"/>
</dbReference>
<dbReference type="AlphaFoldDB" id="A0AAW2BIM2"/>
<proteinExistence type="predicted"/>
<evidence type="ECO:0000313" key="2">
    <source>
        <dbReference type="EMBL" id="KAK9985869.1"/>
    </source>
</evidence>
<name>A0AAW2BIM2_9ROSI</name>